<evidence type="ECO:0000256" key="1">
    <source>
        <dbReference type="SAM" id="MobiDB-lite"/>
    </source>
</evidence>
<dbReference type="Proteomes" id="UP001066276">
    <property type="component" value="Chromosome 2_1"/>
</dbReference>
<dbReference type="EMBL" id="JANPWB010000003">
    <property type="protein sequence ID" value="KAJ1204532.1"/>
    <property type="molecule type" value="Genomic_DNA"/>
</dbReference>
<feature type="compositionally biased region" description="Basic and acidic residues" evidence="1">
    <location>
        <begin position="62"/>
        <end position="79"/>
    </location>
</feature>
<accession>A0AAV7VST2</accession>
<name>A0AAV7VST2_PLEWA</name>
<comment type="caution">
    <text evidence="2">The sequence shown here is derived from an EMBL/GenBank/DDBJ whole genome shotgun (WGS) entry which is preliminary data.</text>
</comment>
<protein>
    <submittedName>
        <fullName evidence="2">Uncharacterized protein</fullName>
    </submittedName>
</protein>
<reference evidence="2" key="1">
    <citation type="journal article" date="2022" name="bioRxiv">
        <title>Sequencing and chromosome-scale assembly of the giantPleurodeles waltlgenome.</title>
        <authorList>
            <person name="Brown T."/>
            <person name="Elewa A."/>
            <person name="Iarovenko S."/>
            <person name="Subramanian E."/>
            <person name="Araus A.J."/>
            <person name="Petzold A."/>
            <person name="Susuki M."/>
            <person name="Suzuki K.-i.T."/>
            <person name="Hayashi T."/>
            <person name="Toyoda A."/>
            <person name="Oliveira C."/>
            <person name="Osipova E."/>
            <person name="Leigh N.D."/>
            <person name="Simon A."/>
            <person name="Yun M.H."/>
        </authorList>
    </citation>
    <scope>NUCLEOTIDE SEQUENCE</scope>
    <source>
        <strain evidence="2">20211129_DDA</strain>
        <tissue evidence="2">Liver</tissue>
    </source>
</reference>
<feature type="compositionally biased region" description="Basic and acidic residues" evidence="1">
    <location>
        <begin position="30"/>
        <end position="45"/>
    </location>
</feature>
<proteinExistence type="predicted"/>
<organism evidence="2 3">
    <name type="scientific">Pleurodeles waltl</name>
    <name type="common">Iberian ribbed newt</name>
    <dbReference type="NCBI Taxonomy" id="8319"/>
    <lineage>
        <taxon>Eukaryota</taxon>
        <taxon>Metazoa</taxon>
        <taxon>Chordata</taxon>
        <taxon>Craniata</taxon>
        <taxon>Vertebrata</taxon>
        <taxon>Euteleostomi</taxon>
        <taxon>Amphibia</taxon>
        <taxon>Batrachia</taxon>
        <taxon>Caudata</taxon>
        <taxon>Salamandroidea</taxon>
        <taxon>Salamandridae</taxon>
        <taxon>Pleurodelinae</taxon>
        <taxon>Pleurodeles</taxon>
    </lineage>
</organism>
<feature type="compositionally biased region" description="Low complexity" evidence="1">
    <location>
        <begin position="13"/>
        <end position="29"/>
    </location>
</feature>
<gene>
    <name evidence="2" type="ORF">NDU88_008309</name>
</gene>
<keyword evidence="3" id="KW-1185">Reference proteome</keyword>
<evidence type="ECO:0000313" key="2">
    <source>
        <dbReference type="EMBL" id="KAJ1204532.1"/>
    </source>
</evidence>
<feature type="region of interest" description="Disordered" evidence="1">
    <location>
        <begin position="1"/>
        <end position="85"/>
    </location>
</feature>
<sequence length="85" mass="9211">MANEDTRFDAGGALKLTTSSSKETTASPETAERKMPMTAKEKQTEDNAGAQTPEEMTTRSFSDGRCDDQEVAKHTDRPRSGKSVA</sequence>
<dbReference type="AlphaFoldDB" id="A0AAV7VST2"/>
<evidence type="ECO:0000313" key="3">
    <source>
        <dbReference type="Proteomes" id="UP001066276"/>
    </source>
</evidence>